<proteinExistence type="predicted"/>
<dbReference type="CDD" id="cd03048">
    <property type="entry name" value="GST_N_Ure2p_like"/>
    <property type="match status" value="1"/>
</dbReference>
<dbReference type="Pfam" id="PF13409">
    <property type="entry name" value="GST_N_2"/>
    <property type="match status" value="1"/>
</dbReference>
<dbReference type="Gene3D" id="3.40.30.10">
    <property type="entry name" value="Glutaredoxin"/>
    <property type="match status" value="1"/>
</dbReference>
<dbReference type="EMBL" id="AMRG01000020">
    <property type="protein sequence ID" value="EKE79896.1"/>
    <property type="molecule type" value="Genomic_DNA"/>
</dbReference>
<dbReference type="STRING" id="740709.A10D4_12353"/>
<dbReference type="Pfam" id="PF00043">
    <property type="entry name" value="GST_C"/>
    <property type="match status" value="1"/>
</dbReference>
<evidence type="ECO:0000313" key="3">
    <source>
        <dbReference type="EMBL" id="EKE79896.1"/>
    </source>
</evidence>
<dbReference type="SFLD" id="SFLDG00358">
    <property type="entry name" value="Main_(cytGST)"/>
    <property type="match status" value="1"/>
</dbReference>
<dbReference type="RefSeq" id="WP_008489875.1">
    <property type="nucleotide sequence ID" value="NZ_AMRG01000020.1"/>
</dbReference>
<comment type="caution">
    <text evidence="3">The sequence shown here is derived from an EMBL/GenBank/DDBJ whole genome shotgun (WGS) entry which is preliminary data.</text>
</comment>
<feature type="domain" description="GST C-terminal" evidence="2">
    <location>
        <begin position="90"/>
        <end position="211"/>
    </location>
</feature>
<gene>
    <name evidence="3" type="ORF">A10D4_12353</name>
</gene>
<dbReference type="Gene3D" id="1.20.1050.10">
    <property type="match status" value="1"/>
</dbReference>
<protein>
    <submittedName>
        <fullName evidence="3">Glutathione S-transferase</fullName>
    </submittedName>
</protein>
<dbReference type="SFLD" id="SFLDG01151">
    <property type="entry name" value="Main.2:_Nu-like"/>
    <property type="match status" value="1"/>
</dbReference>
<dbReference type="InterPro" id="IPR036282">
    <property type="entry name" value="Glutathione-S-Trfase_C_sf"/>
</dbReference>
<dbReference type="InterPro" id="IPR010987">
    <property type="entry name" value="Glutathione-S-Trfase_C-like"/>
</dbReference>
<dbReference type="Proteomes" id="UP000014115">
    <property type="component" value="Unassembled WGS sequence"/>
</dbReference>
<dbReference type="PATRIC" id="fig|740709.3.peg.2496"/>
<evidence type="ECO:0000313" key="4">
    <source>
        <dbReference type="Proteomes" id="UP000014115"/>
    </source>
</evidence>
<dbReference type="SUPFAM" id="SSF47616">
    <property type="entry name" value="GST C-terminal domain-like"/>
    <property type="match status" value="1"/>
</dbReference>
<dbReference type="PROSITE" id="PS50404">
    <property type="entry name" value="GST_NTER"/>
    <property type="match status" value="1"/>
</dbReference>
<feature type="domain" description="GST N-terminal" evidence="1">
    <location>
        <begin position="1"/>
        <end position="87"/>
    </location>
</feature>
<dbReference type="InterPro" id="IPR004046">
    <property type="entry name" value="GST_C"/>
</dbReference>
<name>K2J9H9_9GAMM</name>
<keyword evidence="3" id="KW-0808">Transferase</keyword>
<dbReference type="SFLD" id="SFLDS00019">
    <property type="entry name" value="Glutathione_Transferase_(cytos"/>
    <property type="match status" value="1"/>
</dbReference>
<dbReference type="FunFam" id="3.40.30.10:FF:000046">
    <property type="entry name" value="GSH-dependent disulfide bond oxidoreductase"/>
    <property type="match status" value="1"/>
</dbReference>
<dbReference type="OrthoDB" id="9803562at2"/>
<dbReference type="InterPro" id="IPR004045">
    <property type="entry name" value="Glutathione_S-Trfase_N"/>
</dbReference>
<dbReference type="SUPFAM" id="SSF52833">
    <property type="entry name" value="Thioredoxin-like"/>
    <property type="match status" value="1"/>
</dbReference>
<dbReference type="AlphaFoldDB" id="K2J9H9"/>
<dbReference type="InterPro" id="IPR036249">
    <property type="entry name" value="Thioredoxin-like_sf"/>
</dbReference>
<evidence type="ECO:0000259" key="1">
    <source>
        <dbReference type="PROSITE" id="PS50404"/>
    </source>
</evidence>
<dbReference type="PANTHER" id="PTHR44051">
    <property type="entry name" value="GLUTATHIONE S-TRANSFERASE-RELATED"/>
    <property type="match status" value="1"/>
</dbReference>
<reference evidence="3 4" key="1">
    <citation type="journal article" date="2012" name="J. Bacteriol.">
        <title>Genome Sequence of Idiomarina xiamenensis Type Strain 10-D-4.</title>
        <authorList>
            <person name="Lai Q."/>
            <person name="Wang L."/>
            <person name="Wang W."/>
            <person name="Shao Z."/>
        </authorList>
    </citation>
    <scope>NUCLEOTIDE SEQUENCE [LARGE SCALE GENOMIC DNA]</scope>
    <source>
        <strain evidence="3 4">10-D-4</strain>
    </source>
</reference>
<accession>K2J9H9</accession>
<evidence type="ECO:0000259" key="2">
    <source>
        <dbReference type="PROSITE" id="PS50405"/>
    </source>
</evidence>
<keyword evidence="4" id="KW-1185">Reference proteome</keyword>
<dbReference type="GO" id="GO:0016740">
    <property type="term" value="F:transferase activity"/>
    <property type="evidence" value="ECO:0007669"/>
    <property type="project" value="UniProtKB-KW"/>
</dbReference>
<dbReference type="eggNOG" id="COG0625">
    <property type="taxonomic scope" value="Bacteria"/>
</dbReference>
<sequence length="228" mass="26550">MYDLYYFPTPNGHKVTLLLEECELPYQIHTVDITAGDQFEADFLRISPNNKMPALVDQKPSDGGKPLALFESGEILFYLAEKHGRFLAPELRLRHQTMQWLFWQMGGLGPMLGQNHHFNQYAPEPIEYAQQRYIKESKRLYKVLDKQLQGRDFIVGEYSIADMASHPWCKGHAKQQIDIDQYPNVKAWLARIDERPASQRAYALADNYNRSSELSDQARHNMFQREAD</sequence>
<dbReference type="InterPro" id="IPR040079">
    <property type="entry name" value="Glutathione_S-Trfase"/>
</dbReference>
<organism evidence="3 4">
    <name type="scientific">Idiomarina xiamenensis 10-D-4</name>
    <dbReference type="NCBI Taxonomy" id="740709"/>
    <lineage>
        <taxon>Bacteria</taxon>
        <taxon>Pseudomonadati</taxon>
        <taxon>Pseudomonadota</taxon>
        <taxon>Gammaproteobacteria</taxon>
        <taxon>Alteromonadales</taxon>
        <taxon>Idiomarinaceae</taxon>
        <taxon>Idiomarina</taxon>
    </lineage>
</organism>
<dbReference type="PROSITE" id="PS50405">
    <property type="entry name" value="GST_CTER"/>
    <property type="match status" value="1"/>
</dbReference>
<dbReference type="PANTHER" id="PTHR44051:SF19">
    <property type="entry name" value="DISULFIDE-BOND OXIDOREDUCTASE YFCG"/>
    <property type="match status" value="1"/>
</dbReference>